<dbReference type="AlphaFoldDB" id="A0A4R5DDX4"/>
<evidence type="ECO:0000313" key="3">
    <source>
        <dbReference type="EMBL" id="TDE09904.1"/>
    </source>
</evidence>
<protein>
    <recommendedName>
        <fullName evidence="5">Glycosyl hydrolase</fullName>
    </recommendedName>
</protein>
<sequence>MVDVSDHRPALSRRTLIAGAAGLAGAASSAALRGASPAATAATVPASVTDPLRTFDFTGVRLLPSRWRSQQDQVADDYLHVPTDDYLHGFRVRAGLPAPGRELGGWYSDDVFHDFGQIVSGLARLHAGSGRPELAAKVAELVEGFVECIEPDGYFFYTRHPNSVHYVYEKVLCGLLDAWLYCEVDAALPALHTVTDWAVDPAHLGRVREHGGGWEGEWYTLSENLYRAHLATGDPRYLEFGRVWEYRSLWDRFFAGENIFQTPDGQPVGHYHAYSHVNSLAGLGAGHRVTGDPYYLTALRNAYDVLRGTHLWSTGGYGPFEQLLPDAAARAATLQPWHNHFETLCGSWAALKVSKYLVTATGQARYGDWAEQMLYNGVGATIPMAADGRVQYYSAYSPRGGRKVLVSPWSCCTGTRPQGVADYTDQVFLHAERRLMVNLFLPARLEWPTGDGRIVARVVTDFPASSRVRLELDEVPDVGLTLGFRAPGWLSRPPRLLVDGAWRPARPDADGWIAVTRRWHPGDRLELDLPMELETTPVLPDRPAPVAVTYGPVSVAYAAGRNPARDLGVDQLVRRSQRAAGPDLAWRVSGTSVTARPFFAYGEDELYYLHLDPDAGLYVRLDGQWGSLSFISVTSFAGDTASCEFDGTGLRWVWVEGESNGIADVEVDGSILRAVDLYGPPGSALRTTEITGLAPGRHHVRLICSGRHNPASGGISINVVDVEAIPPA</sequence>
<dbReference type="SUPFAM" id="SSF48208">
    <property type="entry name" value="Six-hairpin glycosidases"/>
    <property type="match status" value="1"/>
</dbReference>
<gene>
    <name evidence="3" type="ORF">E1269_13085</name>
</gene>
<name>A0A4R5DDX4_9ACTN</name>
<dbReference type="GO" id="GO:0005975">
    <property type="term" value="P:carbohydrate metabolic process"/>
    <property type="evidence" value="ECO:0007669"/>
    <property type="project" value="InterPro"/>
</dbReference>
<dbReference type="InterPro" id="IPR006311">
    <property type="entry name" value="TAT_signal"/>
</dbReference>
<dbReference type="EMBL" id="SMKZ01000016">
    <property type="protein sequence ID" value="TDE09904.1"/>
    <property type="molecule type" value="Genomic_DNA"/>
</dbReference>
<dbReference type="OrthoDB" id="9757939at2"/>
<evidence type="ECO:0000313" key="4">
    <source>
        <dbReference type="Proteomes" id="UP000294739"/>
    </source>
</evidence>
<reference evidence="3 4" key="1">
    <citation type="submission" date="2019-03" db="EMBL/GenBank/DDBJ databases">
        <title>Draft genome sequences of novel Actinobacteria.</title>
        <authorList>
            <person name="Sahin N."/>
            <person name="Ay H."/>
            <person name="Saygin H."/>
        </authorList>
    </citation>
    <scope>NUCLEOTIDE SEQUENCE [LARGE SCALE GENOMIC DNA]</scope>
    <source>
        <strain evidence="3 4">5K138</strain>
    </source>
</reference>
<feature type="domain" description="Non-reducing end beta-L-arabinofuranosidase-like GH127 middle" evidence="2">
    <location>
        <begin position="435"/>
        <end position="531"/>
    </location>
</feature>
<organism evidence="3 4">
    <name type="scientific">Jiangella asiatica</name>
    <dbReference type="NCBI Taxonomy" id="2530372"/>
    <lineage>
        <taxon>Bacteria</taxon>
        <taxon>Bacillati</taxon>
        <taxon>Actinomycetota</taxon>
        <taxon>Actinomycetes</taxon>
        <taxon>Jiangellales</taxon>
        <taxon>Jiangellaceae</taxon>
        <taxon>Jiangella</taxon>
    </lineage>
</organism>
<dbReference type="Pfam" id="PF20736">
    <property type="entry name" value="Glyco_hydro127M"/>
    <property type="match status" value="1"/>
</dbReference>
<dbReference type="PANTHER" id="PTHR31151">
    <property type="entry name" value="PROLINE-TRNA LIGASE (DUF1680)"/>
    <property type="match status" value="1"/>
</dbReference>
<dbReference type="InParanoid" id="A0A4R5DDX4"/>
<evidence type="ECO:0000259" key="2">
    <source>
        <dbReference type="Pfam" id="PF20736"/>
    </source>
</evidence>
<feature type="domain" description="Non-reducing end beta-L-arabinofuranosidase-like GH127 catalytic" evidence="1">
    <location>
        <begin position="60"/>
        <end position="423"/>
    </location>
</feature>
<proteinExistence type="predicted"/>
<comment type="caution">
    <text evidence="3">The sequence shown here is derived from an EMBL/GenBank/DDBJ whole genome shotgun (WGS) entry which is preliminary data.</text>
</comment>
<accession>A0A4R5DDX4</accession>
<dbReference type="InterPro" id="IPR049046">
    <property type="entry name" value="Beta-AFase-like_GH127_middle"/>
</dbReference>
<dbReference type="Pfam" id="PF07944">
    <property type="entry name" value="Beta-AFase-like_GH127_cat"/>
    <property type="match status" value="1"/>
</dbReference>
<evidence type="ECO:0008006" key="5">
    <source>
        <dbReference type="Google" id="ProtNLM"/>
    </source>
</evidence>
<dbReference type="Proteomes" id="UP000294739">
    <property type="component" value="Unassembled WGS sequence"/>
</dbReference>
<dbReference type="InterPro" id="IPR012878">
    <property type="entry name" value="Beta-AFase-like_GH127_cat"/>
</dbReference>
<keyword evidence="4" id="KW-1185">Reference proteome</keyword>
<dbReference type="PANTHER" id="PTHR31151:SF0">
    <property type="entry name" value="PROLINE-TRNA LIGASE (DUF1680)"/>
    <property type="match status" value="1"/>
</dbReference>
<dbReference type="InterPro" id="IPR008928">
    <property type="entry name" value="6-hairpin_glycosidase_sf"/>
</dbReference>
<evidence type="ECO:0000259" key="1">
    <source>
        <dbReference type="Pfam" id="PF07944"/>
    </source>
</evidence>
<dbReference type="PROSITE" id="PS51318">
    <property type="entry name" value="TAT"/>
    <property type="match status" value="1"/>
</dbReference>
<dbReference type="Gene3D" id="2.60.120.260">
    <property type="entry name" value="Galactose-binding domain-like"/>
    <property type="match status" value="1"/>
</dbReference>